<dbReference type="AlphaFoldDB" id="A0A7D4TPH4"/>
<protein>
    <recommendedName>
        <fullName evidence="5">Lipoprotein</fullName>
    </recommendedName>
</protein>
<sequence length="241" mass="24567">MSRRILPLAVLLAGGLLLSACATPVGTVGSEPSGSSSPSPSPSASDDDTAETEVDAAWLDAGRMIGVVTYGSSTCIPRAEEVAMVDGVLEVELRDDPAAACTRDLAPRASVVALPEGVDPTQDLEIRVTGGYSGDTDLDGLDAAPSGTTEFLPSAGWVEDGMFVVLTWGSSSCVPELASVEATGPAEVTATFATPPADQVCTMDMAPRALVATVEGVDDDEAVLVLTGGEFLEVRTPILPS</sequence>
<evidence type="ECO:0008006" key="5">
    <source>
        <dbReference type="Google" id="ProtNLM"/>
    </source>
</evidence>
<feature type="chain" id="PRO_5028877092" description="Lipoprotein" evidence="2">
    <location>
        <begin position="23"/>
        <end position="241"/>
    </location>
</feature>
<organism evidence="3 4">
    <name type="scientific">Microbacterium hominis</name>
    <dbReference type="NCBI Taxonomy" id="162426"/>
    <lineage>
        <taxon>Bacteria</taxon>
        <taxon>Bacillati</taxon>
        <taxon>Actinomycetota</taxon>
        <taxon>Actinomycetes</taxon>
        <taxon>Micrococcales</taxon>
        <taxon>Microbacteriaceae</taxon>
        <taxon>Microbacterium</taxon>
    </lineage>
</organism>
<accession>A0A7D4TPH4</accession>
<feature type="compositionally biased region" description="Low complexity" evidence="1">
    <location>
        <begin position="27"/>
        <end position="44"/>
    </location>
</feature>
<dbReference type="Proteomes" id="UP000502498">
    <property type="component" value="Chromosome"/>
</dbReference>
<proteinExistence type="predicted"/>
<feature type="region of interest" description="Disordered" evidence="1">
    <location>
        <begin position="27"/>
        <end position="51"/>
    </location>
</feature>
<evidence type="ECO:0000313" key="4">
    <source>
        <dbReference type="Proteomes" id="UP000502498"/>
    </source>
</evidence>
<evidence type="ECO:0000256" key="2">
    <source>
        <dbReference type="SAM" id="SignalP"/>
    </source>
</evidence>
<gene>
    <name evidence="3" type="ORF">HQM25_01615</name>
</gene>
<feature type="signal peptide" evidence="2">
    <location>
        <begin position="1"/>
        <end position="22"/>
    </location>
</feature>
<dbReference type="RefSeq" id="WP_172988604.1">
    <property type="nucleotide sequence ID" value="NZ_CP054038.1"/>
</dbReference>
<evidence type="ECO:0000256" key="1">
    <source>
        <dbReference type="SAM" id="MobiDB-lite"/>
    </source>
</evidence>
<dbReference type="PROSITE" id="PS51257">
    <property type="entry name" value="PROKAR_LIPOPROTEIN"/>
    <property type="match status" value="1"/>
</dbReference>
<evidence type="ECO:0000313" key="3">
    <source>
        <dbReference type="EMBL" id="QKJ18224.1"/>
    </source>
</evidence>
<keyword evidence="2" id="KW-0732">Signal</keyword>
<dbReference type="EMBL" id="CP054038">
    <property type="protein sequence ID" value="QKJ18224.1"/>
    <property type="molecule type" value="Genomic_DNA"/>
</dbReference>
<name>A0A7D4TPH4_9MICO</name>
<reference evidence="3 4" key="1">
    <citation type="submission" date="2020-05" db="EMBL/GenBank/DDBJ databases">
        <title>Strain PA2F3 complete genome.</title>
        <authorList>
            <person name="Kim Y.-S."/>
            <person name="Kim S.-J."/>
            <person name="Jung H.-k."/>
            <person name="Kim S.-E."/>
            <person name="Kim K.-H."/>
        </authorList>
    </citation>
    <scope>NUCLEOTIDE SEQUENCE [LARGE SCALE GENOMIC DNA]</scope>
    <source>
        <strain evidence="3 4">PA2F3</strain>
    </source>
</reference>